<keyword evidence="5" id="KW-0677">Repeat</keyword>
<accession>A0AA36J8Q2</accession>
<evidence type="ECO:0000256" key="6">
    <source>
        <dbReference type="ARBA" id="ARBA00022837"/>
    </source>
</evidence>
<dbReference type="PANTHER" id="PTHR45761">
    <property type="entry name" value="EXTENDED SYNAPTOTAGMIN-LIKE PROTEIN 2, ISOFORM C"/>
    <property type="match status" value="1"/>
</dbReference>
<evidence type="ECO:0000256" key="7">
    <source>
        <dbReference type="ARBA" id="ARBA00022989"/>
    </source>
</evidence>
<keyword evidence="6" id="KW-0106">Calcium</keyword>
<dbReference type="CDD" id="cd21670">
    <property type="entry name" value="SMP_ESyt"/>
    <property type="match status" value="1"/>
</dbReference>
<sequence>MGAKVSKACGALSGREGPSDDCGERRHSQPGTAALHHAATVPVAGAGRRQESLEWLNDLVATLWPKVDLAVQKIVQEQVTPQLQASMPGPLKGTHFKKFTLGTVTPRLGPIELVKREDGLKLVLGVDYQSDVDIEIAAVVASIGIKSIALKGQLMIHLGPLIEESPVVGGMTAYFVDPPDLSLKFTGIGQVAQFPGIAGMIRGQISAAISNAVVLPNVVAVPLGTPEQGVDLARLKKPTPLAVLRATALRGKELAALDWNVMSKATSDPYVVISVANDKFQSSTIKANCNPEWTADNTHDFVVFDSDQHVWIEVFDEDKMSSSDFIGKAPKLKASSAKERQGLRSLQLSNPDKPEQNCGTLEMDFQWLSLLPFAPAEATGCVVSVEVRSLTLGPLGGKGNAGVESAAVKLTLCGQEKCTPVTAPPAPAPSSHSVAETLMEVAKRCKARGLDQDAIAEISGLPKEDLEKALEAGDASALASRELPIHTAFYFSVPRTELEAQELAISAADKEEKVFATATLKLAELVAGKAQHLDKLQLAGGGQLDTDIEISIFSLSPQK</sequence>
<dbReference type="Gene3D" id="2.60.40.150">
    <property type="entry name" value="C2 domain"/>
    <property type="match status" value="1"/>
</dbReference>
<organism evidence="14 15">
    <name type="scientific">Effrenium voratum</name>
    <dbReference type="NCBI Taxonomy" id="2562239"/>
    <lineage>
        <taxon>Eukaryota</taxon>
        <taxon>Sar</taxon>
        <taxon>Alveolata</taxon>
        <taxon>Dinophyceae</taxon>
        <taxon>Suessiales</taxon>
        <taxon>Symbiodiniaceae</taxon>
        <taxon>Effrenium</taxon>
    </lineage>
</organism>
<dbReference type="InterPro" id="IPR039010">
    <property type="entry name" value="Synaptotagmin_SMP"/>
</dbReference>
<dbReference type="SMART" id="SM00239">
    <property type="entry name" value="C2"/>
    <property type="match status" value="1"/>
</dbReference>
<keyword evidence="10" id="KW-0472">Membrane</keyword>
<dbReference type="PANTHER" id="PTHR45761:SF1">
    <property type="entry name" value="EXTENDED SYNAPTOTAGMIN-LIKE PROTEIN 2, ISOFORM C"/>
    <property type="match status" value="1"/>
</dbReference>
<dbReference type="PROSITE" id="PS50004">
    <property type="entry name" value="C2"/>
    <property type="match status" value="1"/>
</dbReference>
<keyword evidence="3" id="KW-0812">Transmembrane</keyword>
<keyword evidence="4" id="KW-0479">Metal-binding</keyword>
<dbReference type="PROSITE" id="PS51847">
    <property type="entry name" value="SMP"/>
    <property type="match status" value="1"/>
</dbReference>
<feature type="domain" description="C2" evidence="12">
    <location>
        <begin position="222"/>
        <end position="348"/>
    </location>
</feature>
<evidence type="ECO:0000256" key="2">
    <source>
        <dbReference type="ARBA" id="ARBA00022448"/>
    </source>
</evidence>
<dbReference type="GO" id="GO:0016020">
    <property type="term" value="C:membrane"/>
    <property type="evidence" value="ECO:0007669"/>
    <property type="project" value="UniProtKB-SubCell"/>
</dbReference>
<dbReference type="Pfam" id="PF00168">
    <property type="entry name" value="C2"/>
    <property type="match status" value="1"/>
</dbReference>
<dbReference type="GO" id="GO:0006869">
    <property type="term" value="P:lipid transport"/>
    <property type="evidence" value="ECO:0007669"/>
    <property type="project" value="UniProtKB-KW"/>
</dbReference>
<keyword evidence="15" id="KW-1185">Reference proteome</keyword>
<feature type="region of interest" description="Disordered" evidence="11">
    <location>
        <begin position="1"/>
        <end position="33"/>
    </location>
</feature>
<gene>
    <name evidence="14" type="ORF">EVOR1521_LOCUS23885</name>
</gene>
<dbReference type="EMBL" id="CAUJNA010003377">
    <property type="protein sequence ID" value="CAJ1400569.1"/>
    <property type="molecule type" value="Genomic_DNA"/>
</dbReference>
<keyword evidence="9" id="KW-0446">Lipid-binding</keyword>
<evidence type="ECO:0000256" key="5">
    <source>
        <dbReference type="ARBA" id="ARBA00022737"/>
    </source>
</evidence>
<dbReference type="Proteomes" id="UP001178507">
    <property type="component" value="Unassembled WGS sequence"/>
</dbReference>
<keyword evidence="2" id="KW-0813">Transport</keyword>
<evidence type="ECO:0000256" key="4">
    <source>
        <dbReference type="ARBA" id="ARBA00022723"/>
    </source>
</evidence>
<evidence type="ECO:0000259" key="13">
    <source>
        <dbReference type="PROSITE" id="PS51847"/>
    </source>
</evidence>
<dbReference type="GO" id="GO:0046872">
    <property type="term" value="F:metal ion binding"/>
    <property type="evidence" value="ECO:0007669"/>
    <property type="project" value="UniProtKB-KW"/>
</dbReference>
<dbReference type="InterPro" id="IPR031468">
    <property type="entry name" value="SMP_LBD"/>
</dbReference>
<dbReference type="GO" id="GO:0012505">
    <property type="term" value="C:endomembrane system"/>
    <property type="evidence" value="ECO:0007669"/>
    <property type="project" value="UniProtKB-ARBA"/>
</dbReference>
<evidence type="ECO:0000256" key="1">
    <source>
        <dbReference type="ARBA" id="ARBA00004370"/>
    </source>
</evidence>
<evidence type="ECO:0000256" key="3">
    <source>
        <dbReference type="ARBA" id="ARBA00022692"/>
    </source>
</evidence>
<name>A0AA36J8Q2_9DINO</name>
<keyword evidence="8" id="KW-0445">Lipid transport</keyword>
<evidence type="ECO:0000256" key="8">
    <source>
        <dbReference type="ARBA" id="ARBA00023055"/>
    </source>
</evidence>
<protein>
    <submittedName>
        <fullName evidence="14">Uncharacterized protein</fullName>
    </submittedName>
</protein>
<feature type="domain" description="SMP-LTD" evidence="13">
    <location>
        <begin position="49"/>
        <end position="224"/>
    </location>
</feature>
<dbReference type="InterPro" id="IPR051634">
    <property type="entry name" value="Extended_Synaptotagmin"/>
</dbReference>
<dbReference type="SUPFAM" id="SSF49562">
    <property type="entry name" value="C2 domain (Calcium/lipid-binding domain, CaLB)"/>
    <property type="match status" value="1"/>
</dbReference>
<dbReference type="GO" id="GO:0008289">
    <property type="term" value="F:lipid binding"/>
    <property type="evidence" value="ECO:0007669"/>
    <property type="project" value="UniProtKB-KW"/>
</dbReference>
<keyword evidence="7" id="KW-1133">Transmembrane helix</keyword>
<comment type="caution">
    <text evidence="14">The sequence shown here is derived from an EMBL/GenBank/DDBJ whole genome shotgun (WGS) entry which is preliminary data.</text>
</comment>
<dbReference type="Pfam" id="PF17047">
    <property type="entry name" value="SMP_LBD"/>
    <property type="match status" value="1"/>
</dbReference>
<dbReference type="InterPro" id="IPR035892">
    <property type="entry name" value="C2_domain_sf"/>
</dbReference>
<proteinExistence type="predicted"/>
<evidence type="ECO:0000259" key="12">
    <source>
        <dbReference type="PROSITE" id="PS50004"/>
    </source>
</evidence>
<comment type="subcellular location">
    <subcellularLocation>
        <location evidence="1">Membrane</location>
    </subcellularLocation>
</comment>
<dbReference type="GO" id="GO:0005737">
    <property type="term" value="C:cytoplasm"/>
    <property type="evidence" value="ECO:0007669"/>
    <property type="project" value="UniProtKB-ARBA"/>
</dbReference>
<evidence type="ECO:0000313" key="14">
    <source>
        <dbReference type="EMBL" id="CAJ1400569.1"/>
    </source>
</evidence>
<dbReference type="InterPro" id="IPR000008">
    <property type="entry name" value="C2_dom"/>
</dbReference>
<dbReference type="AlphaFoldDB" id="A0AA36J8Q2"/>
<reference evidence="14" key="1">
    <citation type="submission" date="2023-08" db="EMBL/GenBank/DDBJ databases">
        <authorList>
            <person name="Chen Y."/>
            <person name="Shah S."/>
            <person name="Dougan E. K."/>
            <person name="Thang M."/>
            <person name="Chan C."/>
        </authorList>
    </citation>
    <scope>NUCLEOTIDE SEQUENCE</scope>
</reference>
<evidence type="ECO:0000313" key="15">
    <source>
        <dbReference type="Proteomes" id="UP001178507"/>
    </source>
</evidence>
<evidence type="ECO:0000256" key="10">
    <source>
        <dbReference type="ARBA" id="ARBA00023136"/>
    </source>
</evidence>
<evidence type="ECO:0000256" key="9">
    <source>
        <dbReference type="ARBA" id="ARBA00023121"/>
    </source>
</evidence>
<evidence type="ECO:0000256" key="11">
    <source>
        <dbReference type="SAM" id="MobiDB-lite"/>
    </source>
</evidence>